<evidence type="ECO:0000313" key="3">
    <source>
        <dbReference type="Proteomes" id="UP000003856"/>
    </source>
</evidence>
<protein>
    <recommendedName>
        <fullName evidence="4">ErfK/YbiS/YcfS/YnhG family protein</fullName>
    </recommendedName>
</protein>
<organism evidence="2 3">
    <name type="scientific">Acidovorax delafieldii 2AN</name>
    <dbReference type="NCBI Taxonomy" id="573060"/>
    <lineage>
        <taxon>Bacteria</taxon>
        <taxon>Pseudomonadati</taxon>
        <taxon>Pseudomonadota</taxon>
        <taxon>Betaproteobacteria</taxon>
        <taxon>Burkholderiales</taxon>
        <taxon>Comamonadaceae</taxon>
        <taxon>Acidovorax</taxon>
    </lineage>
</organism>
<name>C5T4H9_ACIDE</name>
<comment type="caution">
    <text evidence="2">The sequence shown here is derived from an EMBL/GenBank/DDBJ whole genome shotgun (WGS) entry which is preliminary data.</text>
</comment>
<evidence type="ECO:0000256" key="1">
    <source>
        <dbReference type="SAM" id="SignalP"/>
    </source>
</evidence>
<feature type="signal peptide" evidence="1">
    <location>
        <begin position="1"/>
        <end position="35"/>
    </location>
</feature>
<dbReference type="PATRIC" id="fig|573060.9.peg.3331"/>
<gene>
    <name evidence="2" type="ORF">AcdelDRAFT_1809</name>
</gene>
<dbReference type="EMBL" id="ACQT01000047">
    <property type="protein sequence ID" value="EER60621.1"/>
    <property type="molecule type" value="Genomic_DNA"/>
</dbReference>
<reference evidence="2 3" key="1">
    <citation type="submission" date="2009-05" db="EMBL/GenBank/DDBJ databases">
        <title>The draft genome of Acidovorax delafieldii 2AN.</title>
        <authorList>
            <consortium name="US DOE Joint Genome Institute (JGI-PGF)"/>
            <person name="Lucas S."/>
            <person name="Copeland A."/>
            <person name="Lapidus A."/>
            <person name="Glavina del Rio T."/>
            <person name="Tice H."/>
            <person name="Bruce D."/>
            <person name="Goodwin L."/>
            <person name="Pitluck S."/>
            <person name="Larimer F."/>
            <person name="Land M.L."/>
            <person name="Hauser L."/>
            <person name="Shelobolina E.S."/>
            <person name="Picardal F."/>
            <person name="Roden E."/>
            <person name="Emerson D."/>
        </authorList>
    </citation>
    <scope>NUCLEOTIDE SEQUENCE [LARGE SCALE GENOMIC DNA]</scope>
    <source>
        <strain evidence="2 3">2AN</strain>
    </source>
</reference>
<feature type="chain" id="PRO_5002957331" description="ErfK/YbiS/YcfS/YnhG family protein" evidence="1">
    <location>
        <begin position="36"/>
        <end position="223"/>
    </location>
</feature>
<dbReference type="PROSITE" id="PS51318">
    <property type="entry name" value="TAT"/>
    <property type="match status" value="1"/>
</dbReference>
<dbReference type="InterPro" id="IPR006311">
    <property type="entry name" value="TAT_signal"/>
</dbReference>
<keyword evidence="3" id="KW-1185">Reference proteome</keyword>
<dbReference type="AlphaFoldDB" id="C5T4H9"/>
<dbReference type="Proteomes" id="UP000003856">
    <property type="component" value="Unassembled WGS sequence"/>
</dbReference>
<sequence>MSSTMDSHPAPAAGRRALISGMGALLALAAVPALAGDPATLPPDAGPHARQLLRWITGTGDHQGRPFAVVDKPAARIHVFSAQAHWMGSTPVLLGAAHGDHSVPGIGERPLARIRPAERTTPAGRFAAEPGRNLHGEEIVWIDYDAAVSLHRVRNANAAERRLQRLASSRVQDRRISYGCINVPEAFYNQWIAPGLGMAGGVVYILPDTDPFASIFVAASTYP</sequence>
<accession>C5T4H9</accession>
<evidence type="ECO:0008006" key="4">
    <source>
        <dbReference type="Google" id="ProtNLM"/>
    </source>
</evidence>
<keyword evidence="1" id="KW-0732">Signal</keyword>
<evidence type="ECO:0000313" key="2">
    <source>
        <dbReference type="EMBL" id="EER60621.1"/>
    </source>
</evidence>
<proteinExistence type="predicted"/>